<keyword evidence="1" id="KW-1133">Transmembrane helix</keyword>
<sequence length="168" mass="18388">RNSKHESPSGYKLENPRALAMGSCQMGYAFLYGVFGSLIGTNLGAVLYENILKPVVPSARAVEAGLPLAAEAAIKAKSFWLIFAVLGGVCLVGMLLYNRFFSEETPETNRRAWKIMLGLYSVFALAGLYFFIYSLFLVPEIQWKTFVQALILLSLGGGGIGISLRRKP</sequence>
<keyword evidence="1" id="KW-0812">Transmembrane</keyword>
<keyword evidence="1" id="KW-0472">Membrane</keyword>
<proteinExistence type="predicted"/>
<gene>
    <name evidence="2" type="ORF">LCGC14_1569490</name>
</gene>
<feature type="transmembrane region" description="Helical" evidence="1">
    <location>
        <begin position="145"/>
        <end position="164"/>
    </location>
</feature>
<protein>
    <submittedName>
        <fullName evidence="2">Uncharacterized protein</fullName>
    </submittedName>
</protein>
<feature type="transmembrane region" description="Helical" evidence="1">
    <location>
        <begin position="78"/>
        <end position="97"/>
    </location>
</feature>
<feature type="transmembrane region" description="Helical" evidence="1">
    <location>
        <begin position="27"/>
        <end position="48"/>
    </location>
</feature>
<name>A0A0F9IK33_9ZZZZ</name>
<feature type="transmembrane region" description="Helical" evidence="1">
    <location>
        <begin position="117"/>
        <end position="139"/>
    </location>
</feature>
<reference evidence="2" key="1">
    <citation type="journal article" date="2015" name="Nature">
        <title>Complex archaea that bridge the gap between prokaryotes and eukaryotes.</title>
        <authorList>
            <person name="Spang A."/>
            <person name="Saw J.H."/>
            <person name="Jorgensen S.L."/>
            <person name="Zaremba-Niedzwiedzka K."/>
            <person name="Martijn J."/>
            <person name="Lind A.E."/>
            <person name="van Eijk R."/>
            <person name="Schleper C."/>
            <person name="Guy L."/>
            <person name="Ettema T.J."/>
        </authorList>
    </citation>
    <scope>NUCLEOTIDE SEQUENCE</scope>
</reference>
<organism evidence="2">
    <name type="scientific">marine sediment metagenome</name>
    <dbReference type="NCBI Taxonomy" id="412755"/>
    <lineage>
        <taxon>unclassified sequences</taxon>
        <taxon>metagenomes</taxon>
        <taxon>ecological metagenomes</taxon>
    </lineage>
</organism>
<dbReference type="AlphaFoldDB" id="A0A0F9IK33"/>
<evidence type="ECO:0000256" key="1">
    <source>
        <dbReference type="SAM" id="Phobius"/>
    </source>
</evidence>
<evidence type="ECO:0000313" key="2">
    <source>
        <dbReference type="EMBL" id="KKM27961.1"/>
    </source>
</evidence>
<accession>A0A0F9IK33</accession>
<feature type="non-terminal residue" evidence="2">
    <location>
        <position position="1"/>
    </location>
</feature>
<dbReference type="EMBL" id="LAZR01012222">
    <property type="protein sequence ID" value="KKM27961.1"/>
    <property type="molecule type" value="Genomic_DNA"/>
</dbReference>
<comment type="caution">
    <text evidence="2">The sequence shown here is derived from an EMBL/GenBank/DDBJ whole genome shotgun (WGS) entry which is preliminary data.</text>
</comment>